<evidence type="ECO:0000313" key="2">
    <source>
        <dbReference type="EMBL" id="SFE00244.1"/>
    </source>
</evidence>
<organism evidence="2 3">
    <name type="scientific">Roseivivax sediminis</name>
    <dbReference type="NCBI Taxonomy" id="936889"/>
    <lineage>
        <taxon>Bacteria</taxon>
        <taxon>Pseudomonadati</taxon>
        <taxon>Pseudomonadota</taxon>
        <taxon>Alphaproteobacteria</taxon>
        <taxon>Rhodobacterales</taxon>
        <taxon>Roseobacteraceae</taxon>
        <taxon>Roseivivax</taxon>
    </lineage>
</organism>
<keyword evidence="1" id="KW-1133">Transmembrane helix</keyword>
<reference evidence="2 3" key="1">
    <citation type="submission" date="2016-10" db="EMBL/GenBank/DDBJ databases">
        <authorList>
            <person name="Varghese N."/>
            <person name="Submissions S."/>
        </authorList>
    </citation>
    <scope>NUCLEOTIDE SEQUENCE [LARGE SCALE GENOMIC DNA]</scope>
    <source>
        <strain evidence="3">YIM D21,KCTC 23444,ACCC 10710</strain>
    </source>
</reference>
<dbReference type="RefSeq" id="WP_149755695.1">
    <property type="nucleotide sequence ID" value="NZ_FOMS01000005.1"/>
</dbReference>
<evidence type="ECO:0000313" key="3">
    <source>
        <dbReference type="Proteomes" id="UP000325289"/>
    </source>
</evidence>
<sequence>MTHAIRKQTKADFAARVQRVAPGYGRSRTAPPPQSGSPFALGLLGFAWIYLAVSVAQNRGHLHASIEASALPPHAQVWVMAGLAAMLAVSAVMVIVHLARLLRRGHRGTSGSILAGGLFAMAFCHIPTGIFEAGIAMLDFNTSRLLRSAGATMQDGVGFDLVSISFTAAR</sequence>
<keyword evidence="1" id="KW-0472">Membrane</keyword>
<evidence type="ECO:0000256" key="1">
    <source>
        <dbReference type="SAM" id="Phobius"/>
    </source>
</evidence>
<feature type="transmembrane region" description="Helical" evidence="1">
    <location>
        <begin position="113"/>
        <end position="138"/>
    </location>
</feature>
<dbReference type="Proteomes" id="UP000325289">
    <property type="component" value="Unassembled WGS sequence"/>
</dbReference>
<feature type="transmembrane region" description="Helical" evidence="1">
    <location>
        <begin position="77"/>
        <end position="101"/>
    </location>
</feature>
<protein>
    <submittedName>
        <fullName evidence="2">Uncharacterized protein</fullName>
    </submittedName>
</protein>
<proteinExistence type="predicted"/>
<name>A0A1I1WYH2_9RHOB</name>
<dbReference type="AlphaFoldDB" id="A0A1I1WYH2"/>
<accession>A0A1I1WYH2</accession>
<dbReference type="EMBL" id="FOMS01000005">
    <property type="protein sequence ID" value="SFE00244.1"/>
    <property type="molecule type" value="Genomic_DNA"/>
</dbReference>
<dbReference type="OrthoDB" id="7844799at2"/>
<feature type="transmembrane region" description="Helical" evidence="1">
    <location>
        <begin position="36"/>
        <end position="57"/>
    </location>
</feature>
<keyword evidence="3" id="KW-1185">Reference proteome</keyword>
<gene>
    <name evidence="2" type="ORF">SAMN04515678_105161</name>
</gene>
<keyword evidence="1" id="KW-0812">Transmembrane</keyword>